<dbReference type="Proteomes" id="UP000175669">
    <property type="component" value="Unassembled WGS sequence"/>
</dbReference>
<comment type="caution">
    <text evidence="8">The sequence shown here is derived from an EMBL/GenBank/DDBJ whole genome shotgun (WGS) entry which is preliminary data.</text>
</comment>
<reference evidence="9" key="1">
    <citation type="submission" date="2016-07" db="EMBL/GenBank/DDBJ databases">
        <authorList>
            <person name="Florea S."/>
            <person name="Webb J.S."/>
            <person name="Jaromczyk J."/>
            <person name="Schardl C.L."/>
        </authorList>
    </citation>
    <scope>NUCLEOTIDE SEQUENCE [LARGE SCALE GENOMIC DNA]</scope>
    <source>
        <strain evidence="9">KCTC 42131</strain>
    </source>
</reference>
<sequence length="228" mass="25252">MNTPNLAGIGMTSQRTRERMIASLLEKGIKNWAVLDVMRTTPRHIFLDEALSHRAYEDTSLPIGYSQTISQPFVVARMTEAVLGNRSPEQGKLPRVLEIGTGCGYQTAVIAQLAERVWTVERIQPLLEKARRNLSLLSVRNVRSKHDDGSLGWPEHGPFDAIIAAAAPQQVPPDLLSQLADGGRLVIPVGSERGGQELLLIVREGENFHRQVLEAVNFVPLYLGQVQY</sequence>
<dbReference type="EMBL" id="MASR01000001">
    <property type="protein sequence ID" value="OFE11805.1"/>
    <property type="molecule type" value="Genomic_DNA"/>
</dbReference>
<comment type="similarity">
    <text evidence="2 7">Belongs to the methyltransferase superfamily. L-isoaspartyl/D-aspartyl protein methyltransferase family.</text>
</comment>
<dbReference type="FunFam" id="3.40.50.150:FF:000010">
    <property type="entry name" value="Protein-L-isoaspartate O-methyltransferase"/>
    <property type="match status" value="1"/>
</dbReference>
<dbReference type="NCBIfam" id="TIGR00080">
    <property type="entry name" value="pimt"/>
    <property type="match status" value="1"/>
</dbReference>
<dbReference type="PANTHER" id="PTHR11579:SF0">
    <property type="entry name" value="PROTEIN-L-ISOASPARTATE(D-ASPARTATE) O-METHYLTRANSFERASE"/>
    <property type="match status" value="1"/>
</dbReference>
<keyword evidence="9" id="KW-1185">Reference proteome</keyword>
<protein>
    <recommendedName>
        <fullName evidence="7">Protein-L-isoaspartate O-methyltransferase</fullName>
        <ecNumber evidence="7">2.1.1.77</ecNumber>
    </recommendedName>
    <alternativeName>
        <fullName evidence="7">L-isoaspartyl protein carboxyl methyltransferase</fullName>
    </alternativeName>
    <alternativeName>
        <fullName evidence="7">Protein L-isoaspartyl methyltransferase</fullName>
    </alternativeName>
    <alternativeName>
        <fullName evidence="7">Protein-beta-aspartate methyltransferase</fullName>
        <shortName evidence="7">PIMT</shortName>
    </alternativeName>
</protein>
<dbReference type="GO" id="GO:0030091">
    <property type="term" value="P:protein repair"/>
    <property type="evidence" value="ECO:0007669"/>
    <property type="project" value="UniProtKB-UniRule"/>
</dbReference>
<comment type="subcellular location">
    <subcellularLocation>
        <location evidence="1 7">Cytoplasm</location>
    </subcellularLocation>
</comment>
<evidence type="ECO:0000256" key="1">
    <source>
        <dbReference type="ARBA" id="ARBA00004496"/>
    </source>
</evidence>
<dbReference type="AlphaFoldDB" id="A0A1E8CHQ4"/>
<evidence type="ECO:0000256" key="4">
    <source>
        <dbReference type="ARBA" id="ARBA00022603"/>
    </source>
</evidence>
<dbReference type="GO" id="GO:0004719">
    <property type="term" value="F:protein-L-isoaspartate (D-aspartate) O-methyltransferase activity"/>
    <property type="evidence" value="ECO:0007669"/>
    <property type="project" value="UniProtKB-UniRule"/>
</dbReference>
<organism evidence="8 9">
    <name type="scientific">Pseudohongiella acticola</name>
    <dbReference type="NCBI Taxonomy" id="1524254"/>
    <lineage>
        <taxon>Bacteria</taxon>
        <taxon>Pseudomonadati</taxon>
        <taxon>Pseudomonadota</taxon>
        <taxon>Gammaproteobacteria</taxon>
        <taxon>Pseudomonadales</taxon>
        <taxon>Pseudohongiellaceae</taxon>
        <taxon>Pseudohongiella</taxon>
    </lineage>
</organism>
<dbReference type="CDD" id="cd02440">
    <property type="entry name" value="AdoMet_MTases"/>
    <property type="match status" value="1"/>
</dbReference>
<keyword evidence="3 7" id="KW-0963">Cytoplasm</keyword>
<name>A0A1E8CHQ4_9GAMM</name>
<dbReference type="PANTHER" id="PTHR11579">
    <property type="entry name" value="PROTEIN-L-ISOASPARTATE O-METHYLTRANSFERASE"/>
    <property type="match status" value="1"/>
</dbReference>
<evidence type="ECO:0000256" key="6">
    <source>
        <dbReference type="ARBA" id="ARBA00022691"/>
    </source>
</evidence>
<dbReference type="InterPro" id="IPR000682">
    <property type="entry name" value="PCMT"/>
</dbReference>
<dbReference type="STRING" id="1524254.PHACT_00415"/>
<dbReference type="GO" id="GO:0032259">
    <property type="term" value="P:methylation"/>
    <property type="evidence" value="ECO:0007669"/>
    <property type="project" value="UniProtKB-KW"/>
</dbReference>
<dbReference type="Gene3D" id="3.40.50.150">
    <property type="entry name" value="Vaccinia Virus protein VP39"/>
    <property type="match status" value="1"/>
</dbReference>
<evidence type="ECO:0000256" key="5">
    <source>
        <dbReference type="ARBA" id="ARBA00022679"/>
    </source>
</evidence>
<dbReference type="InterPro" id="IPR029063">
    <property type="entry name" value="SAM-dependent_MTases_sf"/>
</dbReference>
<dbReference type="Pfam" id="PF01135">
    <property type="entry name" value="PCMT"/>
    <property type="match status" value="1"/>
</dbReference>
<evidence type="ECO:0000313" key="8">
    <source>
        <dbReference type="EMBL" id="OFE11805.1"/>
    </source>
</evidence>
<comment type="function">
    <text evidence="7">Catalyzes the methyl esterification of L-isoaspartyl residues in peptides and proteins that result from spontaneous decomposition of normal L-aspartyl and L-asparaginyl residues. It plays a role in the repair and/or degradation of damaged proteins.</text>
</comment>
<comment type="catalytic activity">
    <reaction evidence="7">
        <text>[protein]-L-isoaspartate + S-adenosyl-L-methionine = [protein]-L-isoaspartate alpha-methyl ester + S-adenosyl-L-homocysteine</text>
        <dbReference type="Rhea" id="RHEA:12705"/>
        <dbReference type="Rhea" id="RHEA-COMP:12143"/>
        <dbReference type="Rhea" id="RHEA-COMP:12144"/>
        <dbReference type="ChEBI" id="CHEBI:57856"/>
        <dbReference type="ChEBI" id="CHEBI:59789"/>
        <dbReference type="ChEBI" id="CHEBI:90596"/>
        <dbReference type="ChEBI" id="CHEBI:90598"/>
        <dbReference type="EC" id="2.1.1.77"/>
    </reaction>
</comment>
<keyword evidence="4 7" id="KW-0489">Methyltransferase</keyword>
<dbReference type="OrthoDB" id="9810066at2"/>
<dbReference type="EC" id="2.1.1.77" evidence="7"/>
<dbReference type="NCBIfam" id="NF001453">
    <property type="entry name" value="PRK00312.1"/>
    <property type="match status" value="1"/>
</dbReference>
<evidence type="ECO:0000256" key="2">
    <source>
        <dbReference type="ARBA" id="ARBA00005369"/>
    </source>
</evidence>
<feature type="active site" evidence="7">
    <location>
        <position position="70"/>
    </location>
</feature>
<gene>
    <name evidence="7" type="primary">pcm</name>
    <name evidence="8" type="ORF">PHACT_00415</name>
</gene>
<evidence type="ECO:0000256" key="3">
    <source>
        <dbReference type="ARBA" id="ARBA00022490"/>
    </source>
</evidence>
<dbReference type="GO" id="GO:0005737">
    <property type="term" value="C:cytoplasm"/>
    <property type="evidence" value="ECO:0007669"/>
    <property type="project" value="UniProtKB-SubCell"/>
</dbReference>
<keyword evidence="6 7" id="KW-0949">S-adenosyl-L-methionine</keyword>
<dbReference type="HAMAP" id="MF_00090">
    <property type="entry name" value="PIMT"/>
    <property type="match status" value="1"/>
</dbReference>
<evidence type="ECO:0000256" key="7">
    <source>
        <dbReference type="HAMAP-Rule" id="MF_00090"/>
    </source>
</evidence>
<dbReference type="PROSITE" id="PS01279">
    <property type="entry name" value="PCMT"/>
    <property type="match status" value="1"/>
</dbReference>
<dbReference type="SUPFAM" id="SSF53335">
    <property type="entry name" value="S-adenosyl-L-methionine-dependent methyltransferases"/>
    <property type="match status" value="1"/>
</dbReference>
<keyword evidence="5 7" id="KW-0808">Transferase</keyword>
<evidence type="ECO:0000313" key="9">
    <source>
        <dbReference type="Proteomes" id="UP000175669"/>
    </source>
</evidence>
<accession>A0A1E8CHQ4</accession>
<proteinExistence type="inferred from homology"/>